<gene>
    <name evidence="2" type="ORF">KYE46_09150</name>
</gene>
<name>A0A8F6Y8P6_9RHOB</name>
<dbReference type="Pfam" id="PF22785">
    <property type="entry name" value="Tc-R-P"/>
    <property type="match status" value="1"/>
</dbReference>
<feature type="domain" description="Tyrosine specific protein phosphatases" evidence="1">
    <location>
        <begin position="99"/>
        <end position="149"/>
    </location>
</feature>
<protein>
    <submittedName>
        <fullName evidence="2">Tyrosine-protein phosphatase</fullName>
    </submittedName>
</protein>
<dbReference type="InterPro" id="IPR000387">
    <property type="entry name" value="Tyr_Pase_dom"/>
</dbReference>
<dbReference type="RefSeq" id="WP_219000321.1">
    <property type="nucleotide sequence ID" value="NZ_CP079194.1"/>
</dbReference>
<accession>A0A8F6Y8P6</accession>
<evidence type="ECO:0000259" key="1">
    <source>
        <dbReference type="PROSITE" id="PS50056"/>
    </source>
</evidence>
<evidence type="ECO:0000313" key="2">
    <source>
        <dbReference type="EMBL" id="QXT38124.1"/>
    </source>
</evidence>
<proteinExistence type="predicted"/>
<dbReference type="Proteomes" id="UP000825009">
    <property type="component" value="Chromosome"/>
</dbReference>
<organism evidence="2 3">
    <name type="scientific">Gymnodinialimonas ceratoperidinii</name>
    <dbReference type="NCBI Taxonomy" id="2856823"/>
    <lineage>
        <taxon>Bacteria</taxon>
        <taxon>Pseudomonadati</taxon>
        <taxon>Pseudomonadota</taxon>
        <taxon>Alphaproteobacteria</taxon>
        <taxon>Rhodobacterales</taxon>
        <taxon>Paracoccaceae</taxon>
        <taxon>Gymnodinialimonas</taxon>
    </lineage>
</organism>
<sequence>MSQPPPPSAALAWFQYWLKDHGALRALWRNFHKLDDDVWRHNHPSPKRLARLKEKGAVSVLSLRGSSSDHSQREAAICAELGLNFRGLSLRAVRLPQRKALLELIAALRDMPKPLVIHCKSGADRTGLASVIYLHVFKNVPLAEAREQLGMRFIHNPYGRARIVNVLLDAYAAAHETTGIGFEEWVRTVYDPDALTT</sequence>
<dbReference type="PROSITE" id="PS00383">
    <property type="entry name" value="TYR_PHOSPHATASE_1"/>
    <property type="match status" value="1"/>
</dbReference>
<dbReference type="AlphaFoldDB" id="A0A8F6Y8P6"/>
<dbReference type="PROSITE" id="PS50056">
    <property type="entry name" value="TYR_PHOSPHATASE_2"/>
    <property type="match status" value="1"/>
</dbReference>
<reference evidence="2 3" key="1">
    <citation type="submission" date="2021-07" db="EMBL/GenBank/DDBJ databases">
        <title>A novel Jannaschia species isolated from marine dinoflagellate Ceratoperidinium margalefii.</title>
        <authorList>
            <person name="Jiang Y."/>
            <person name="Li Z."/>
        </authorList>
    </citation>
    <scope>NUCLEOTIDE SEQUENCE [LARGE SCALE GENOMIC DNA]</scope>
    <source>
        <strain evidence="2 3">J12C1-MA-4</strain>
    </source>
</reference>
<dbReference type="EMBL" id="CP079194">
    <property type="protein sequence ID" value="QXT38124.1"/>
    <property type="molecule type" value="Genomic_DNA"/>
</dbReference>
<dbReference type="InterPro" id="IPR016130">
    <property type="entry name" value="Tyr_Pase_AS"/>
</dbReference>
<dbReference type="KEGG" id="gce:KYE46_09150"/>
<keyword evidence="3" id="KW-1185">Reference proteome</keyword>
<evidence type="ECO:0000313" key="3">
    <source>
        <dbReference type="Proteomes" id="UP000825009"/>
    </source>
</evidence>